<dbReference type="EMBL" id="QJHL01000008">
    <property type="protein sequence ID" value="PXY43148.1"/>
    <property type="molecule type" value="Genomic_DNA"/>
</dbReference>
<feature type="domain" description="DUF6443" evidence="2">
    <location>
        <begin position="366"/>
        <end position="450"/>
    </location>
</feature>
<accession>A0A2V4BVX9</accession>
<proteinExistence type="predicted"/>
<sequence length="3916" mass="436931">MKLLTNETFPINKIRYMYINKYIIAFTFFLFSLLSFAQQETYPGEKKVGNELSSLPKLVVKDPKFEDIKKQNVFTSVNPNVSIHFGFIDNKTNTAEYLRIYSCEIKLKITAYDNSGVVVTSYKDASQDNKNFSYPERITLKIKYNNKTKGLQFDDYAVYKLPGVHKADVEVEAITYYDEAGAVTTITNPSTYLELNFNTERYYNLQLSSTQLSSTLSHEFIKYNATYPAKVNSISEGAEEVVIKWSKDPVAPAVEYELEWTWIDNFAEDGTKLAADVIPLTDQDFKHNNTRIQTKELSYRIPLIYSKGYLVYRVRPVGRFLDDVSKNYYGNWTSGIEETHKKVSGWPHFLEIDKNHEDGKKNWQYQSSFAEDGKKKEVVSYFDGSLRNRQTVTKINSNNKAVIGEVIYDTQGRPAIEVLPVPVESSGVHFYPNLNKNSTGTSIYTHNDFDWEEKANNNNCAPAPAPVMSNTSGASKYYSEKNDISDNYQDLVPKADLLPFSQIEYTPDNTGRVKRKGGVGKEHQIGSGHEMTYFYGRPFQPELNRLFGYKVGDASLYKKNIVVDPNGQASVSYLDPQGRTIATALAGDKKGNLISLDDETDIRLHQLTTKSLLINNDKYASGNNNVTEDGVRLNTTVNIIKQDPIEFTYGLTKTIGSYVDSCLNTKYYPFVYDWSVSMTNDCATELLYGTASTVRSTKIGVPSISSYAPSSINFSNQIFEGKEKISENDYKLLNIGTYNFNKNLQVDTQVLNQYADDYIAQLKNGTACKPVIAQFQTVIQETDCNVTCISCEEALVSSNLADEAQRAAYKATLPTDQSSLGIKDNRKNYIDAAERKYVNDNIQNLEEIQNTTFSTEEIRIYTIHYETEFKELLAGCHELCQQPVNSCNANLETLLGDVSPEGQYGSITGLDHETGSTETEATETEDAEIDRLSVFNENNQLLYGGYKNTTVTDEDTDTTTFVKISKFNWRYPYGGFYKDANGEPETIKIIKEEDGSYTPALRPLEDGTMPPTTDDPESDDEKDVLVAPHYLDHVADFIKEWQPRWANELLPYHPEYNYYLYNLAICNKKDANGTNSDGYDEALKDLEYFDTEKNTVVPNNNIFNTSGGKLAELLNIASPQDPYYSSANSNLGETTQEYDLRKDIMEEALTSNYDGMVYNNSLHMNMLQTAYYFAVFSNGIMSSNKLQDEINVTNAVLLTKINDLPNALKQRVWANFKSYYLALKEKTRTVFAHVYANKKLGNNDCIGNANSTDSYANLLKKYTGNFSRVTQLVHTSIGTPFVLPAGSDGILPSCSEETASYYAGKEKRFVPADYNYDSGLSDQEILAAAESQADANSYLETGKCPLASEMENFLKGLVDATIQPNGLLLNIPATSMPYLTSGIFNAQKKPEFDLATTTISPWLIGKPEGNDLTINFYPDQTANSQNSLASSITLKFASFIPGSGTYLDPCGASVAKPQWAQVKGFKNFHYIEYRASDKTFKFSILATIVRSPASACSIPEEVIIEGYTKAAVGECHFAGNNGIGETLALADNQCSKKELFSNALKDLMLDLQKTNTLTTTQDITNKDIFKTGYLKTYFGINTTDAVQWKYETVSGQRLFSIAVNDTLRMKINAGDVTISINNITDAFIGDLKADSKSNIFRIVTKNFNGARYRLDSKTWSITAGKNNALYFACCGVCGENDFDGDGYGDECGDPNYSPPATTVCQLKAQEEADYEENLKNALNSILSNFPNGTQLSSSNTQITNLISGSNLIQHFQALRNYRLDTSPGGYTTAVQLSRFNAYRGANSLGISFYNDDYKVDALIEISFPNTNQIVTIESIDIINNNSSIVRLKYTNSNNQTLIAEASLKNRIETSYLQGADAPSFCQFMANDYTPPKVASCSDSDFADDEITFENGLRDIINDFLLPGNNVLQTIGGVQVKTTIGRNVGTNYKYVSDNSEASNFLQNSKVRERYSNILIRKNKNFQAPVLFDEYSISHSNTHFNLKLNDYPYIGTNDDYCIGELTIGIISLINIKRINSIDIKLNPSSTITDIIEINYTNTDGNVIITEGQFWFNIFYNRKADGGWHAPGYNLCRFFTEGEPLTSSQRKSLTAKSATTLESTPPTCSQLCIPPTVTPVICGDKWNEFKTGMQNQVQDYVIPADLDGKFFCEANYGYISTDYLAYLAMFSVTTVESPFFISIDKFGSTNLRYGNPRTDDVITAYHSYIAGRSSNSTDETLSWNDYANTYVNSNDGFCAPAMMVPSFSLDIPVQEGVKTPCEIYKKAINDANIQQVSEAFYNEKREAFKQNYLKKALEGLDETLTQKSFDKEYQYTLYYYDQAGNLVQTVPPQGVDRLSAPDDQTIDNIRKNQPENEPNADNVKPAHKMQTQYRYNSLNQLVWQHTPDGRHQDKDENGQLEDKLGNQTTFAYDPLGRIIASQNSKQKTKGQFSYTRYDGLGRITEAGQLKTKGGIAIKINENGRLIYNSGIEVPSDAVTKSINYPYNIADETEQVTTTIYDSPVKDTQSWFTSYGSDNSHKRVTAVLYYDTHTSASPVSGYANGIFYDYDVHGNVKELVHHINNNPKLTSMNNAVKKVVYDYDLISGNVNKVTYQPNSPKDQFIHRYEYDADNRIKQVYTSKDNIIWEKEANYLYYDHGPLARVELGDKQVQGLDYVYTLQGWLKGVNSEKLGSAYDAGKDGLNVAQDAFGFALNYYKGDYKSRAGVSKDNAVFSFSKVQALELDTNNLFNGNIKEMVTSLTDHEQNIIPSQFNYYKYDQLNRIKEMTSKSITPAGVASNGYYSNYSYDKNGNLATLNRADRLNGNITPMDQLSYTYNPGNNQLRRVNDAVGNGVFVAPGGTANDTSLDIDNQTEDQNYVYDNIGQLTKDKQEGIDIDWRVDGKVKSVTKNNGTVISFEYDGLGNRIAKTMATPTKTTTTYYERDAQGNVLSTYEMVKEGNLTTYFLVEQDIYGSSRLGTESRKIQIAEDNSALSLKMKAITSKITASAETAAVTTETPAATTLAGLDINDPADSASWIEKPENTFNLFKSEREQTREIELTAHFKIGTGDGVVAAIHSTHIEKEDIWPRGPARSFLNSILLRVVKEGNGYKPMISLIKYRRIHHRSKEGGKRYYSYRSYRNIANYNIVSPIIPENEWDIKAKITRSENSEIYNVSITLNGNEYRTTYSTDKDFNYDGPENRKIRDGKSPKLKIVLPPNTIGKTTITFRPDQKSEYLPMIGEICDFGYTIDNGQEKEDILTNYFDLDEVPGTSETTSSTNQTMTLQGASFSQTYCGVRDDDKDADGVKDDIDNCPTVFNPGQEDDDDDGVGNVCDNCRIEANGLAQASLEDVGNQLDTDGDGIGDACDNCKRFANFEQTDTDVDENGKPHPDGIGDACDNCRTMYNPDQKDDNKNGIGDACEGLAQGTGKNSFATTPFTAYRFVGDKQYELSNHLGNVLSVISDRKLAGTINVPGLTTLNDFNFTGWANINADNNWSAANAAIVTTNTNKLVITAKGLGTGVVYSMLTTTGKKYTVSYDLELTTSPEIQVRASNFGVPFQQKTDKTSGRNSITFIATGVVTNIEWLKNREDGNLEEVFTLDNVNTAVESASNQVSVIAFSPDVRSYSDYYPFGMIVPSRHGKSEDYRYGFQGQEKDDEIKGGEGNSLNYTFRMHDPRVGRFFGRDPLESRYPFYSPYAFSGNRVIDSGELEGLEPAQKVVAESTEVVLQVVWKNPNVVTSTSSVTASSLATTLAQGIGLAAMLLTDTMSPNYGGRTNEIPFPPNFVPLNEIKPSSKPVSVPSSVIKEKFKDDKKNNEKITLYRGVSSDNLQQYNQAKMGVAIPKGLLPEFKGVAHSDMDDHAMGDNYSIWTSWTSDKNMALNFAKGPKGTSNGIILTKTFTIGKDIIPNISFTASLMGEAEWLAGVVTDAKPKEVTPKK</sequence>
<keyword evidence="4" id="KW-1185">Reference proteome</keyword>
<comment type="caution">
    <text evidence="3">The sequence shown here is derived from an EMBL/GenBank/DDBJ whole genome shotgun (WGS) entry which is preliminary data.</text>
</comment>
<evidence type="ECO:0000259" key="2">
    <source>
        <dbReference type="Pfam" id="PF20041"/>
    </source>
</evidence>
<dbReference type="Proteomes" id="UP000247681">
    <property type="component" value="Unassembled WGS sequence"/>
</dbReference>
<dbReference type="SUPFAM" id="SSF103647">
    <property type="entry name" value="TSP type-3 repeat"/>
    <property type="match status" value="1"/>
</dbReference>
<dbReference type="InterPro" id="IPR045619">
    <property type="entry name" value="DUF6443"/>
</dbReference>
<dbReference type="PANTHER" id="PTHR32305:SF15">
    <property type="entry name" value="PROTEIN RHSA-RELATED"/>
    <property type="match status" value="1"/>
</dbReference>
<reference evidence="3 4" key="1">
    <citation type="submission" date="2018-05" db="EMBL/GenBank/DDBJ databases">
        <title>Flavobacterium sp. strain IMCC34758, incomplete genome.</title>
        <authorList>
            <person name="Joung Y."/>
        </authorList>
    </citation>
    <scope>NUCLEOTIDE SEQUENCE [LARGE SCALE GENOMIC DNA]</scope>
    <source>
        <strain evidence="3 4">IMCC34758</strain>
    </source>
</reference>
<dbReference type="InterPro" id="IPR028974">
    <property type="entry name" value="TSP_type-3_rpt"/>
</dbReference>
<evidence type="ECO:0000313" key="3">
    <source>
        <dbReference type="EMBL" id="PXY43148.1"/>
    </source>
</evidence>
<feature type="region of interest" description="Disordered" evidence="1">
    <location>
        <begin position="993"/>
        <end position="1020"/>
    </location>
</feature>
<dbReference type="PANTHER" id="PTHR32305">
    <property type="match status" value="1"/>
</dbReference>
<organism evidence="3 4">
    <name type="scientific">Flavobacterium hydrophilum</name>
    <dbReference type="NCBI Taxonomy" id="2211445"/>
    <lineage>
        <taxon>Bacteria</taxon>
        <taxon>Pseudomonadati</taxon>
        <taxon>Bacteroidota</taxon>
        <taxon>Flavobacteriia</taxon>
        <taxon>Flavobacteriales</taxon>
        <taxon>Flavobacteriaceae</taxon>
        <taxon>Flavobacterium</taxon>
    </lineage>
</organism>
<dbReference type="Gene3D" id="4.10.1080.10">
    <property type="entry name" value="TSP type-3 repeat"/>
    <property type="match status" value="1"/>
</dbReference>
<dbReference type="Gene3D" id="2.180.10.10">
    <property type="entry name" value="RHS repeat-associated core"/>
    <property type="match status" value="2"/>
</dbReference>
<evidence type="ECO:0000313" key="4">
    <source>
        <dbReference type="Proteomes" id="UP000247681"/>
    </source>
</evidence>
<evidence type="ECO:0000256" key="1">
    <source>
        <dbReference type="SAM" id="MobiDB-lite"/>
    </source>
</evidence>
<dbReference type="InterPro" id="IPR050708">
    <property type="entry name" value="T6SS_VgrG/RHS"/>
</dbReference>
<dbReference type="Pfam" id="PF20041">
    <property type="entry name" value="DUF6443"/>
    <property type="match status" value="1"/>
</dbReference>
<dbReference type="GO" id="GO:0005509">
    <property type="term" value="F:calcium ion binding"/>
    <property type="evidence" value="ECO:0007669"/>
    <property type="project" value="InterPro"/>
</dbReference>
<name>A0A2V4BVX9_9FLAO</name>
<protein>
    <recommendedName>
        <fullName evidence="2">DUF6443 domain-containing protein</fullName>
    </recommendedName>
</protein>
<feature type="region of interest" description="Disordered" evidence="1">
    <location>
        <begin position="2329"/>
        <end position="2362"/>
    </location>
</feature>
<gene>
    <name evidence="3" type="ORF">DMB68_22385</name>
</gene>